<dbReference type="Proteomes" id="UP000583454">
    <property type="component" value="Unassembled WGS sequence"/>
</dbReference>
<gene>
    <name evidence="1" type="ORF">HNR00_002236</name>
</gene>
<reference evidence="1 2" key="1">
    <citation type="submission" date="2020-08" db="EMBL/GenBank/DDBJ databases">
        <title>Genomic Encyclopedia of Type Strains, Phase IV (KMG-IV): sequencing the most valuable type-strain genomes for metagenomic binning, comparative biology and taxonomic classification.</title>
        <authorList>
            <person name="Goeker M."/>
        </authorList>
    </citation>
    <scope>NUCLEOTIDE SEQUENCE [LARGE SCALE GENOMIC DNA]</scope>
    <source>
        <strain evidence="1 2">DSM 2163</strain>
    </source>
</reference>
<dbReference type="Pfam" id="PF01724">
    <property type="entry name" value="DUF29"/>
    <property type="match status" value="1"/>
</dbReference>
<accession>A0A840ZL32</accession>
<proteinExistence type="predicted"/>
<dbReference type="InterPro" id="IPR002636">
    <property type="entry name" value="DUF29"/>
</dbReference>
<organism evidence="1 2">
    <name type="scientific">Methylorubrum rhodinum</name>
    <dbReference type="NCBI Taxonomy" id="29428"/>
    <lineage>
        <taxon>Bacteria</taxon>
        <taxon>Pseudomonadati</taxon>
        <taxon>Pseudomonadota</taxon>
        <taxon>Alphaproteobacteria</taxon>
        <taxon>Hyphomicrobiales</taxon>
        <taxon>Methylobacteriaceae</taxon>
        <taxon>Methylorubrum</taxon>
    </lineage>
</organism>
<name>A0A840ZL32_9HYPH</name>
<dbReference type="RefSeq" id="WP_183569153.1">
    <property type="nucleotide sequence ID" value="NZ_JACHOP010000007.1"/>
</dbReference>
<dbReference type="PANTHER" id="PTHR34235:SF1">
    <property type="entry name" value="SLR0416 PROTEIN"/>
    <property type="match status" value="1"/>
</dbReference>
<dbReference type="Gene3D" id="1.20.1220.20">
    <property type="entry name" value="Uncharcterised protein PF01724"/>
    <property type="match status" value="1"/>
</dbReference>
<evidence type="ECO:0008006" key="3">
    <source>
        <dbReference type="Google" id="ProtNLM"/>
    </source>
</evidence>
<keyword evidence="2" id="KW-1185">Reference proteome</keyword>
<dbReference type="AlphaFoldDB" id="A0A840ZL32"/>
<evidence type="ECO:0000313" key="2">
    <source>
        <dbReference type="Proteomes" id="UP000583454"/>
    </source>
</evidence>
<dbReference type="EMBL" id="JACHOP010000007">
    <property type="protein sequence ID" value="MBB5757523.1"/>
    <property type="molecule type" value="Genomic_DNA"/>
</dbReference>
<protein>
    <recommendedName>
        <fullName evidence="3">DUF29 domain-containing protein</fullName>
    </recommendedName>
</protein>
<dbReference type="PANTHER" id="PTHR34235">
    <property type="entry name" value="SLR1203 PROTEIN-RELATED"/>
    <property type="match status" value="1"/>
</dbReference>
<evidence type="ECO:0000313" key="1">
    <source>
        <dbReference type="EMBL" id="MBB5757523.1"/>
    </source>
</evidence>
<comment type="caution">
    <text evidence="1">The sequence shown here is derived from an EMBL/GenBank/DDBJ whole genome shotgun (WGS) entry which is preliminary data.</text>
</comment>
<sequence>MAAPRRVAVEGTAYEADASAWALEQADHLRAGRWSRLDVAHLADEIEALARSERRALTSALQVILLHLLKWEHQPDRRTRSWVDSIRTQRLAVAEDIEDSPSLVPQLDELVARAYRRARIDAAGETGLDDDAFPAECPYILEDIMTRPVPWPPVGGES</sequence>